<name>E0WRP4_9ENTR</name>
<protein>
    <submittedName>
        <fullName evidence="1">Uncharacterized protein</fullName>
    </submittedName>
</protein>
<dbReference type="HOGENOM" id="CLU_1583519_0_0_6"/>
<dbReference type="EMBL" id="GL379589">
    <property type="protein sequence ID" value="EFL92804.1"/>
    <property type="molecule type" value="Genomic_DNA"/>
</dbReference>
<dbReference type="AlphaFoldDB" id="E0WRP4"/>
<accession>E0WRP4</accession>
<proteinExistence type="predicted"/>
<sequence>MVDYDNEDFVSIHFDENANTTDTEHLLTKTNAKNGIDDCYIKNVLLKEVSRYGKPVTRLKLIAWLAEKLFGIYGVGQTNSASCAKSVVDTVQTKILHRAMPKAKEADATELGIKNMELKCCGSIQQLAIKLAKNKKNINGVLVIPQNTSWGVLFPPDTRAYLQCCDHQ</sequence>
<evidence type="ECO:0000313" key="1">
    <source>
        <dbReference type="EMBL" id="EFL92804.1"/>
    </source>
</evidence>
<reference evidence="1" key="1">
    <citation type="journal article" date="2009" name="Environ. Microbiol.">
        <title>Dynamics of genome evolution in facultative symbionts of aphids.</title>
        <authorList>
            <person name="Degnan P.H."/>
            <person name="Leonardo T.E."/>
            <person name="Cass B.N."/>
            <person name="Hurwitz B."/>
            <person name="Stern D."/>
            <person name="Gibbs R.A."/>
            <person name="Richards S."/>
            <person name="Moran N.A."/>
        </authorList>
    </citation>
    <scope>NUCLEOTIDE SEQUENCE [LARGE SCALE GENOMIC DNA]</scope>
    <source>
        <strain evidence="1">LSR1</strain>
    </source>
</reference>
<evidence type="ECO:0000313" key="2">
    <source>
        <dbReference type="Proteomes" id="UP000005726"/>
    </source>
</evidence>
<dbReference type="Proteomes" id="UP000005726">
    <property type="component" value="Unassembled WGS sequence"/>
</dbReference>
<keyword evidence="2" id="KW-1185">Reference proteome</keyword>
<gene>
    <name evidence="1" type="ORF">REG_0655</name>
</gene>
<organism evidence="1 2">
    <name type="scientific">Candidatus Regiella insecticola LSR1</name>
    <dbReference type="NCBI Taxonomy" id="663321"/>
    <lineage>
        <taxon>Bacteria</taxon>
        <taxon>Pseudomonadati</taxon>
        <taxon>Pseudomonadota</taxon>
        <taxon>Gammaproteobacteria</taxon>
        <taxon>Enterobacterales</taxon>
        <taxon>Enterobacteriaceae</taxon>
        <taxon>aphid secondary symbionts</taxon>
        <taxon>Candidatus Regiella</taxon>
    </lineage>
</organism>